<dbReference type="OrthoDB" id="764087at2759"/>
<evidence type="ECO:0000256" key="3">
    <source>
        <dbReference type="SAM" id="SignalP"/>
    </source>
</evidence>
<dbReference type="EMBL" id="JAKOGI010000123">
    <property type="protein sequence ID" value="KAJ8443281.1"/>
    <property type="molecule type" value="Genomic_DNA"/>
</dbReference>
<dbReference type="Pfam" id="PF19160">
    <property type="entry name" value="SPARK"/>
    <property type="match status" value="1"/>
</dbReference>
<evidence type="ECO:0000256" key="1">
    <source>
        <dbReference type="SAM" id="MobiDB-lite"/>
    </source>
</evidence>
<gene>
    <name evidence="5" type="ORF">Cgig2_010176</name>
</gene>
<comment type="caution">
    <text evidence="5">The sequence shown here is derived from an EMBL/GenBank/DDBJ whole genome shotgun (WGS) entry which is preliminary data.</text>
</comment>
<sequence length="358" mass="38984">MSHPPPPQPPAAPPLSLPMLFSLLLVLLPALPALPILPNPDPVNIQQQQQQQPFHPTPSPPATIPSSPEQSAVAGCPLRLPSAFFPAVRSSCVNPGDQLRRDKCCPVLAAWLFSAYSATALGGGAEQQKKKRNEQTTSYDMPLLPDDSETCVDGLEKEMREKGVELVRPNATCDVVYCYCGIRLHPLSCPQSFWVSDGGELVGDERVERLERDCLSGSGNATDGSHRYSELKRCSKCLDSLYMLKKGGNGKENATKSEARTSKMRGRDCELMGLTWLLNKNRGAYISTVTAVMRALMMNAEDSDPQSCSLSSDGMPLAVDSIDINGQSSSVVLQLSLYLYSFALFLLIMSPNVLPYCF</sequence>
<evidence type="ECO:0000259" key="4">
    <source>
        <dbReference type="Pfam" id="PF19160"/>
    </source>
</evidence>
<dbReference type="PANTHER" id="PTHR34056">
    <property type="entry name" value="GPI-ANCHORED PROTEIN"/>
    <property type="match status" value="1"/>
</dbReference>
<dbReference type="InterPro" id="IPR043891">
    <property type="entry name" value="SPARK"/>
</dbReference>
<keyword evidence="2" id="KW-0472">Membrane</keyword>
<feature type="signal peptide" evidence="3">
    <location>
        <begin position="1"/>
        <end position="33"/>
    </location>
</feature>
<feature type="chain" id="PRO_5040468271" description="SPARK domain-containing protein" evidence="3">
    <location>
        <begin position="34"/>
        <end position="358"/>
    </location>
</feature>
<keyword evidence="2" id="KW-0812">Transmembrane</keyword>
<feature type="region of interest" description="Disordered" evidence="1">
    <location>
        <begin position="42"/>
        <end position="73"/>
    </location>
</feature>
<reference evidence="5" key="1">
    <citation type="submission" date="2022-04" db="EMBL/GenBank/DDBJ databases">
        <title>Carnegiea gigantea Genome sequencing and assembly v2.</title>
        <authorList>
            <person name="Copetti D."/>
            <person name="Sanderson M.J."/>
            <person name="Burquez A."/>
            <person name="Wojciechowski M.F."/>
        </authorList>
    </citation>
    <scope>NUCLEOTIDE SEQUENCE</scope>
    <source>
        <strain evidence="5">SGP5-SGP5p</strain>
        <tissue evidence="5">Aerial part</tissue>
    </source>
</reference>
<keyword evidence="2" id="KW-1133">Transmembrane helix</keyword>
<feature type="compositionally biased region" description="Low complexity" evidence="1">
    <location>
        <begin position="42"/>
        <end position="54"/>
    </location>
</feature>
<feature type="domain" description="SPARK" evidence="4">
    <location>
        <begin position="73"/>
        <end position="256"/>
    </location>
</feature>
<dbReference type="PANTHER" id="PTHR34056:SF1">
    <property type="entry name" value="GPI-ANCHORED PROTEIN"/>
    <property type="match status" value="1"/>
</dbReference>
<dbReference type="AlphaFoldDB" id="A0A9Q1QJ00"/>
<organism evidence="5 6">
    <name type="scientific">Carnegiea gigantea</name>
    <dbReference type="NCBI Taxonomy" id="171969"/>
    <lineage>
        <taxon>Eukaryota</taxon>
        <taxon>Viridiplantae</taxon>
        <taxon>Streptophyta</taxon>
        <taxon>Embryophyta</taxon>
        <taxon>Tracheophyta</taxon>
        <taxon>Spermatophyta</taxon>
        <taxon>Magnoliopsida</taxon>
        <taxon>eudicotyledons</taxon>
        <taxon>Gunneridae</taxon>
        <taxon>Pentapetalae</taxon>
        <taxon>Caryophyllales</taxon>
        <taxon>Cactineae</taxon>
        <taxon>Cactaceae</taxon>
        <taxon>Cactoideae</taxon>
        <taxon>Echinocereeae</taxon>
        <taxon>Carnegiea</taxon>
    </lineage>
</organism>
<evidence type="ECO:0000313" key="6">
    <source>
        <dbReference type="Proteomes" id="UP001153076"/>
    </source>
</evidence>
<keyword evidence="6" id="KW-1185">Reference proteome</keyword>
<name>A0A9Q1QJ00_9CARY</name>
<feature type="region of interest" description="Disordered" evidence="1">
    <location>
        <begin position="124"/>
        <end position="143"/>
    </location>
</feature>
<keyword evidence="3" id="KW-0732">Signal</keyword>
<dbReference type="Proteomes" id="UP001153076">
    <property type="component" value="Unassembled WGS sequence"/>
</dbReference>
<protein>
    <recommendedName>
        <fullName evidence="4">SPARK domain-containing protein</fullName>
    </recommendedName>
</protein>
<accession>A0A9Q1QJ00</accession>
<proteinExistence type="predicted"/>
<feature type="transmembrane region" description="Helical" evidence="2">
    <location>
        <begin position="337"/>
        <end position="357"/>
    </location>
</feature>
<evidence type="ECO:0000256" key="2">
    <source>
        <dbReference type="SAM" id="Phobius"/>
    </source>
</evidence>
<evidence type="ECO:0000313" key="5">
    <source>
        <dbReference type="EMBL" id="KAJ8443281.1"/>
    </source>
</evidence>
<dbReference type="InterPro" id="IPR040376">
    <property type="entry name" value="At4g28100-like"/>
</dbReference>